<feature type="domain" description="RING-type" evidence="15">
    <location>
        <begin position="100"/>
        <end position="142"/>
    </location>
</feature>
<dbReference type="Gene3D" id="3.30.40.10">
    <property type="entry name" value="Zinc/RING finger domain, C3HC4 (zinc finger)"/>
    <property type="match status" value="1"/>
</dbReference>
<evidence type="ECO:0000256" key="8">
    <source>
        <dbReference type="ARBA" id="ARBA00022833"/>
    </source>
</evidence>
<feature type="transmembrane region" description="Helical" evidence="14">
    <location>
        <begin position="6"/>
        <end position="26"/>
    </location>
</feature>
<keyword evidence="8" id="KW-0862">Zinc</keyword>
<dbReference type="EMBL" id="BAABME010000994">
    <property type="protein sequence ID" value="GAA0146854.1"/>
    <property type="molecule type" value="Genomic_DNA"/>
</dbReference>
<comment type="pathway">
    <text evidence="2">Protein modification; protein ubiquitination.</text>
</comment>
<keyword evidence="5" id="KW-0479">Metal-binding</keyword>
<evidence type="ECO:0000256" key="5">
    <source>
        <dbReference type="ARBA" id="ARBA00022723"/>
    </source>
</evidence>
<dbReference type="SMART" id="SM00184">
    <property type="entry name" value="RING"/>
    <property type="match status" value="1"/>
</dbReference>
<keyword evidence="9 14" id="KW-1133">Transmembrane helix</keyword>
<keyword evidence="10 14" id="KW-0472">Membrane</keyword>
<evidence type="ECO:0000256" key="1">
    <source>
        <dbReference type="ARBA" id="ARBA00004167"/>
    </source>
</evidence>
<keyword evidence="6 12" id="KW-0863">Zinc-finger</keyword>
<name>A0AAV3P5S5_LITER</name>
<evidence type="ECO:0000256" key="9">
    <source>
        <dbReference type="ARBA" id="ARBA00022989"/>
    </source>
</evidence>
<dbReference type="GO" id="GO:0016020">
    <property type="term" value="C:membrane"/>
    <property type="evidence" value="ECO:0007669"/>
    <property type="project" value="UniProtKB-SubCell"/>
</dbReference>
<dbReference type="CDD" id="cd16461">
    <property type="entry name" value="RING-H2_EL5-like"/>
    <property type="match status" value="1"/>
</dbReference>
<gene>
    <name evidence="16" type="ORF">LIER_06709</name>
</gene>
<proteinExistence type="inferred from homology"/>
<evidence type="ECO:0000256" key="6">
    <source>
        <dbReference type="ARBA" id="ARBA00022771"/>
    </source>
</evidence>
<protein>
    <recommendedName>
        <fullName evidence="15">RING-type domain-containing protein</fullName>
    </recommendedName>
</protein>
<feature type="region of interest" description="Disordered" evidence="13">
    <location>
        <begin position="37"/>
        <end position="58"/>
    </location>
</feature>
<evidence type="ECO:0000256" key="2">
    <source>
        <dbReference type="ARBA" id="ARBA00004906"/>
    </source>
</evidence>
<evidence type="ECO:0000256" key="10">
    <source>
        <dbReference type="ARBA" id="ARBA00023136"/>
    </source>
</evidence>
<comment type="subcellular location">
    <subcellularLocation>
        <location evidence="1">Membrane</location>
        <topology evidence="1">Single-pass membrane protein</topology>
    </subcellularLocation>
</comment>
<accession>A0AAV3P5S5</accession>
<dbReference type="InterPro" id="IPR001841">
    <property type="entry name" value="Znf_RING"/>
</dbReference>
<evidence type="ECO:0000259" key="15">
    <source>
        <dbReference type="PROSITE" id="PS50089"/>
    </source>
</evidence>
<evidence type="ECO:0000256" key="13">
    <source>
        <dbReference type="SAM" id="MobiDB-lite"/>
    </source>
</evidence>
<evidence type="ECO:0000313" key="16">
    <source>
        <dbReference type="EMBL" id="GAA0146854.1"/>
    </source>
</evidence>
<comment type="similarity">
    <text evidence="11">Belongs to the RING-type zinc finger family. ATL subfamily.</text>
</comment>
<keyword evidence="7" id="KW-0833">Ubl conjugation pathway</keyword>
<evidence type="ECO:0000256" key="12">
    <source>
        <dbReference type="PROSITE-ProRule" id="PRU00175"/>
    </source>
</evidence>
<organism evidence="16 17">
    <name type="scientific">Lithospermum erythrorhizon</name>
    <name type="common">Purple gromwell</name>
    <name type="synonym">Lithospermum officinale var. erythrorhizon</name>
    <dbReference type="NCBI Taxonomy" id="34254"/>
    <lineage>
        <taxon>Eukaryota</taxon>
        <taxon>Viridiplantae</taxon>
        <taxon>Streptophyta</taxon>
        <taxon>Embryophyta</taxon>
        <taxon>Tracheophyta</taxon>
        <taxon>Spermatophyta</taxon>
        <taxon>Magnoliopsida</taxon>
        <taxon>eudicotyledons</taxon>
        <taxon>Gunneridae</taxon>
        <taxon>Pentapetalae</taxon>
        <taxon>asterids</taxon>
        <taxon>lamiids</taxon>
        <taxon>Boraginales</taxon>
        <taxon>Boraginaceae</taxon>
        <taxon>Boraginoideae</taxon>
        <taxon>Lithospermeae</taxon>
        <taxon>Lithospermum</taxon>
    </lineage>
</organism>
<evidence type="ECO:0000256" key="7">
    <source>
        <dbReference type="ARBA" id="ARBA00022786"/>
    </source>
</evidence>
<dbReference type="PANTHER" id="PTHR45768:SF38">
    <property type="entry name" value="RING-H2 FINGER PROTEIN ATL56-LIKE"/>
    <property type="match status" value="1"/>
</dbReference>
<dbReference type="PANTHER" id="PTHR45768">
    <property type="entry name" value="E3 UBIQUITIN-PROTEIN LIGASE RNF13-LIKE"/>
    <property type="match status" value="1"/>
</dbReference>
<sequence>MTILMSLLILIAGIGALILIHIGLVWRRFYRARNNNDDDDDHNNNNSSNRVAERGSLASSTMSREDIAKLPSFRYKDNIITFRNSKEERMMKNIGNPKECAVCLENLKEGDKCRLLPFCKHSFHADCVDVWLLKSTRCPICRTSAENSNRDLHFDDELGLFQNDEIIVVHESDNINQETVVSIHHQLSEIQEVEDVHQQGVIEITEDSNDSENQGIKLGGD</sequence>
<evidence type="ECO:0000313" key="17">
    <source>
        <dbReference type="Proteomes" id="UP001454036"/>
    </source>
</evidence>
<reference evidence="16 17" key="1">
    <citation type="submission" date="2024-01" db="EMBL/GenBank/DDBJ databases">
        <title>The complete chloroplast genome sequence of Lithospermum erythrorhizon: insights into the phylogenetic relationship among Boraginaceae species and the maternal lineages of purple gromwells.</title>
        <authorList>
            <person name="Okada T."/>
            <person name="Watanabe K."/>
        </authorList>
    </citation>
    <scope>NUCLEOTIDE SEQUENCE [LARGE SCALE GENOMIC DNA]</scope>
</reference>
<comment type="caution">
    <text evidence="16">The sequence shown here is derived from an EMBL/GenBank/DDBJ whole genome shotgun (WGS) entry which is preliminary data.</text>
</comment>
<dbReference type="GO" id="GO:0016740">
    <property type="term" value="F:transferase activity"/>
    <property type="evidence" value="ECO:0007669"/>
    <property type="project" value="UniProtKB-KW"/>
</dbReference>
<dbReference type="Pfam" id="PF13639">
    <property type="entry name" value="zf-RING_2"/>
    <property type="match status" value="1"/>
</dbReference>
<dbReference type="SUPFAM" id="SSF57850">
    <property type="entry name" value="RING/U-box"/>
    <property type="match status" value="1"/>
</dbReference>
<keyword evidence="17" id="KW-1185">Reference proteome</keyword>
<dbReference type="PROSITE" id="PS50089">
    <property type="entry name" value="ZF_RING_2"/>
    <property type="match status" value="1"/>
</dbReference>
<dbReference type="InterPro" id="IPR013083">
    <property type="entry name" value="Znf_RING/FYVE/PHD"/>
</dbReference>
<dbReference type="AlphaFoldDB" id="A0AAV3P5S5"/>
<keyword evidence="3" id="KW-0808">Transferase</keyword>
<keyword evidence="4 14" id="KW-0812">Transmembrane</keyword>
<evidence type="ECO:0000256" key="4">
    <source>
        <dbReference type="ARBA" id="ARBA00022692"/>
    </source>
</evidence>
<dbReference type="GO" id="GO:0008270">
    <property type="term" value="F:zinc ion binding"/>
    <property type="evidence" value="ECO:0007669"/>
    <property type="project" value="UniProtKB-KW"/>
</dbReference>
<evidence type="ECO:0000256" key="3">
    <source>
        <dbReference type="ARBA" id="ARBA00022679"/>
    </source>
</evidence>
<evidence type="ECO:0000256" key="11">
    <source>
        <dbReference type="ARBA" id="ARBA00024209"/>
    </source>
</evidence>
<dbReference type="Proteomes" id="UP001454036">
    <property type="component" value="Unassembled WGS sequence"/>
</dbReference>
<evidence type="ECO:0000256" key="14">
    <source>
        <dbReference type="SAM" id="Phobius"/>
    </source>
</evidence>